<feature type="domain" description="FHA" evidence="3">
    <location>
        <begin position="70"/>
        <end position="119"/>
    </location>
</feature>
<dbReference type="InterPro" id="IPR008984">
    <property type="entry name" value="SMAD_FHA_dom_sf"/>
</dbReference>
<protein>
    <submittedName>
        <fullName evidence="4">FHA domain-containing protein</fullName>
    </submittedName>
</protein>
<organism evidence="4 5">
    <name type="scientific">Dyella lipolytica</name>
    <dbReference type="NCBI Taxonomy" id="1867835"/>
    <lineage>
        <taxon>Bacteria</taxon>
        <taxon>Pseudomonadati</taxon>
        <taxon>Pseudomonadota</taxon>
        <taxon>Gammaproteobacteria</taxon>
        <taxon>Lysobacterales</taxon>
        <taxon>Rhodanobacteraceae</taxon>
        <taxon>Dyella</taxon>
    </lineage>
</organism>
<accession>A0ABW8IX57</accession>
<evidence type="ECO:0000256" key="2">
    <source>
        <dbReference type="SAM" id="Phobius"/>
    </source>
</evidence>
<keyword evidence="2" id="KW-1133">Transmembrane helix</keyword>
<dbReference type="SUPFAM" id="SSF49879">
    <property type="entry name" value="SMAD/FHA domain"/>
    <property type="match status" value="1"/>
</dbReference>
<evidence type="ECO:0000313" key="4">
    <source>
        <dbReference type="EMBL" id="MFK2874587.1"/>
    </source>
</evidence>
<evidence type="ECO:0000256" key="1">
    <source>
        <dbReference type="SAM" id="MobiDB-lite"/>
    </source>
</evidence>
<feature type="transmembrane region" description="Helical" evidence="2">
    <location>
        <begin position="154"/>
        <end position="172"/>
    </location>
</feature>
<feature type="region of interest" description="Disordered" evidence="1">
    <location>
        <begin position="1"/>
        <end position="23"/>
    </location>
</feature>
<dbReference type="EMBL" id="JADIKG010000012">
    <property type="protein sequence ID" value="MFK2874587.1"/>
    <property type="molecule type" value="Genomic_DNA"/>
</dbReference>
<keyword evidence="2" id="KW-0812">Transmembrane</keyword>
<dbReference type="InterPro" id="IPR050923">
    <property type="entry name" value="Cell_Proc_Reg/RNA_Proc"/>
</dbReference>
<dbReference type="PANTHER" id="PTHR23308">
    <property type="entry name" value="NUCLEAR INHIBITOR OF PROTEIN PHOSPHATASE-1"/>
    <property type="match status" value="1"/>
</dbReference>
<sequence>MNTSQQPSNEADKRRTGPQGTRLLSVTELQRFAREDEVASDGRATRFQPVLKGTSEKVRDCRYPLRSGRQTIGRRSDSDFVVDDPSVSASHAWIINQHGHYVIMNTLSTNGTFVNDKRVHEAVLAHGDNVRLGQAEFVFLTHEYGSHSIWRYRWVAFALLGLLALAGLAWWFL</sequence>
<dbReference type="InterPro" id="IPR000253">
    <property type="entry name" value="FHA_dom"/>
</dbReference>
<keyword evidence="2" id="KW-0472">Membrane</keyword>
<dbReference type="Proteomes" id="UP001620405">
    <property type="component" value="Unassembled WGS sequence"/>
</dbReference>
<dbReference type="RefSeq" id="WP_284402082.1">
    <property type="nucleotide sequence ID" value="NZ_BSNQ01000009.1"/>
</dbReference>
<evidence type="ECO:0000259" key="3">
    <source>
        <dbReference type="PROSITE" id="PS50006"/>
    </source>
</evidence>
<dbReference type="PROSITE" id="PS50006">
    <property type="entry name" value="FHA_DOMAIN"/>
    <property type="match status" value="1"/>
</dbReference>
<dbReference type="Gene3D" id="2.60.200.20">
    <property type="match status" value="1"/>
</dbReference>
<gene>
    <name evidence="4" type="ORF">ISP13_13670</name>
</gene>
<reference evidence="4 5" key="1">
    <citation type="submission" date="2020-10" db="EMBL/GenBank/DDBJ databases">
        <title>Phylogeny of dyella-like bacteria.</title>
        <authorList>
            <person name="Fu J."/>
        </authorList>
    </citation>
    <scope>NUCLEOTIDE SEQUENCE [LARGE SCALE GENOMIC DNA]</scope>
    <source>
        <strain evidence="4 5">DHOB07</strain>
    </source>
</reference>
<keyword evidence="5" id="KW-1185">Reference proteome</keyword>
<comment type="caution">
    <text evidence="4">The sequence shown here is derived from an EMBL/GenBank/DDBJ whole genome shotgun (WGS) entry which is preliminary data.</text>
</comment>
<dbReference type="Pfam" id="PF00498">
    <property type="entry name" value="FHA"/>
    <property type="match status" value="1"/>
</dbReference>
<name>A0ABW8IX57_9GAMM</name>
<dbReference type="CDD" id="cd00060">
    <property type="entry name" value="FHA"/>
    <property type="match status" value="1"/>
</dbReference>
<dbReference type="SMART" id="SM00240">
    <property type="entry name" value="FHA"/>
    <property type="match status" value="1"/>
</dbReference>
<proteinExistence type="predicted"/>
<evidence type="ECO:0000313" key="5">
    <source>
        <dbReference type="Proteomes" id="UP001620405"/>
    </source>
</evidence>